<dbReference type="SUPFAM" id="SSF48403">
    <property type="entry name" value="Ankyrin repeat"/>
    <property type="match status" value="1"/>
</dbReference>
<evidence type="ECO:0000256" key="3">
    <source>
        <dbReference type="PROSITE-ProRule" id="PRU00023"/>
    </source>
</evidence>
<dbReference type="PROSITE" id="PS50297">
    <property type="entry name" value="ANK_REP_REGION"/>
    <property type="match status" value="1"/>
</dbReference>
<sequence>MRIVDLLDASDDRLSTRRGSGQYRPLVFAFWNTAMLEIPEDRCERHRLFKAIDDAFKAGDFDGLGLALGGSSRWFDERMPFEFGLGHPLEYAIYWSPVSFISILLEAGSDPNYQDHGGFPSIIAALSTDRANRLDIVRVLIEAGADPNMRGVNDWTPLHYSVAIRSVDAIRLLLAAGADPALETRIDDYRTAIEEAEIAGFEGGASLLRDAMAGRN</sequence>
<feature type="repeat" description="ANK" evidence="3">
    <location>
        <begin position="153"/>
        <end position="185"/>
    </location>
</feature>
<dbReference type="PANTHER" id="PTHR24189:SF50">
    <property type="entry name" value="ANKYRIN REPEAT AND SOCS BOX PROTEIN 2"/>
    <property type="match status" value="1"/>
</dbReference>
<dbReference type="SMART" id="SM00248">
    <property type="entry name" value="ANK"/>
    <property type="match status" value="3"/>
</dbReference>
<dbReference type="InterPro" id="IPR036770">
    <property type="entry name" value="Ankyrin_rpt-contain_sf"/>
</dbReference>
<dbReference type="PATRIC" id="fig|765698.3.peg.4040"/>
<dbReference type="PROSITE" id="PS50088">
    <property type="entry name" value="ANK_REPEAT"/>
    <property type="match status" value="1"/>
</dbReference>
<dbReference type="PANTHER" id="PTHR24189">
    <property type="entry name" value="MYOTROPHIN"/>
    <property type="match status" value="1"/>
</dbReference>
<dbReference type="Proteomes" id="UP000007471">
    <property type="component" value="Chromosome"/>
</dbReference>
<keyword evidence="1" id="KW-0677">Repeat</keyword>
<evidence type="ECO:0000313" key="4">
    <source>
        <dbReference type="EMBL" id="ADV12658.1"/>
    </source>
</evidence>
<dbReference type="OrthoDB" id="188107at2"/>
<protein>
    <submittedName>
        <fullName evidence="4">Ankyrin</fullName>
    </submittedName>
</protein>
<dbReference type="Pfam" id="PF12796">
    <property type="entry name" value="Ank_2"/>
    <property type="match status" value="1"/>
</dbReference>
<dbReference type="EMBL" id="CP002447">
    <property type="protein sequence ID" value="ADV12658.1"/>
    <property type="molecule type" value="Genomic_DNA"/>
</dbReference>
<proteinExistence type="predicted"/>
<dbReference type="GO" id="GO:0005737">
    <property type="term" value="C:cytoplasm"/>
    <property type="evidence" value="ECO:0007669"/>
    <property type="project" value="TreeGrafter"/>
</dbReference>
<dbReference type="InterPro" id="IPR002110">
    <property type="entry name" value="Ankyrin_rpt"/>
</dbReference>
<organism evidence="4 5">
    <name type="scientific">Mesorhizobium ciceri biovar biserrulae (strain HAMBI 2942 / LMG 23838 / WSM1271)</name>
    <dbReference type="NCBI Taxonomy" id="765698"/>
    <lineage>
        <taxon>Bacteria</taxon>
        <taxon>Pseudomonadati</taxon>
        <taxon>Pseudomonadota</taxon>
        <taxon>Alphaproteobacteria</taxon>
        <taxon>Hyphomicrobiales</taxon>
        <taxon>Phyllobacteriaceae</taxon>
        <taxon>Mesorhizobium</taxon>
    </lineage>
</organism>
<keyword evidence="2 3" id="KW-0040">ANK repeat</keyword>
<gene>
    <name evidence="4" type="ordered locus">Mesci_3538</name>
</gene>
<evidence type="ECO:0000313" key="5">
    <source>
        <dbReference type="Proteomes" id="UP000007471"/>
    </source>
</evidence>
<name>E8TKF9_MESCW</name>
<evidence type="ECO:0000256" key="1">
    <source>
        <dbReference type="ARBA" id="ARBA00022737"/>
    </source>
</evidence>
<dbReference type="HOGENOM" id="CLU_111092_0_0_5"/>
<dbReference type="KEGG" id="mci:Mesci_3538"/>
<dbReference type="Gene3D" id="1.25.40.20">
    <property type="entry name" value="Ankyrin repeat-containing domain"/>
    <property type="match status" value="1"/>
</dbReference>
<accession>E8TKF9</accession>
<reference evidence="5" key="1">
    <citation type="submission" date="2011-01" db="EMBL/GenBank/DDBJ databases">
        <title>Complete sequence of chromosome of Mesorhizobium ciceri bv. biserrulae WSM1271.</title>
        <authorList>
            <person name="Lucas S."/>
            <person name="Copeland A."/>
            <person name="Lapidus A."/>
            <person name="Cheng J.-F."/>
            <person name="Goodwin L."/>
            <person name="Pitluck S."/>
            <person name="Teshima H."/>
            <person name="Detter J.C."/>
            <person name="Han C."/>
            <person name="Tapia R."/>
            <person name="Land M."/>
            <person name="Hauser L."/>
            <person name="Kyrpides N."/>
            <person name="Ivanova N."/>
            <person name="Nandasena K."/>
            <person name="Reeve W.G."/>
            <person name="Howieson J.G."/>
            <person name="O'Hara G."/>
            <person name="Tiwari R.P."/>
            <person name="Woyke T."/>
        </authorList>
    </citation>
    <scope>NUCLEOTIDE SEQUENCE [LARGE SCALE GENOMIC DNA]</scope>
    <source>
        <strain evidence="5">HAMBI 2942 / LMG 23838 / WSM1271</strain>
    </source>
</reference>
<dbReference type="AlphaFoldDB" id="E8TKF9"/>
<dbReference type="eggNOG" id="COG0666">
    <property type="taxonomic scope" value="Bacteria"/>
</dbReference>
<dbReference type="InterPro" id="IPR050745">
    <property type="entry name" value="Multifunctional_regulatory"/>
</dbReference>
<dbReference type="STRING" id="765698.Mesci_3538"/>
<evidence type="ECO:0000256" key="2">
    <source>
        <dbReference type="ARBA" id="ARBA00023043"/>
    </source>
</evidence>